<reference evidence="1" key="1">
    <citation type="submission" date="2014-11" db="EMBL/GenBank/DDBJ databases">
        <authorList>
            <person name="Amaro Gonzalez C."/>
        </authorList>
    </citation>
    <scope>NUCLEOTIDE SEQUENCE</scope>
</reference>
<dbReference type="EMBL" id="GBXM01020815">
    <property type="protein sequence ID" value="JAH87762.1"/>
    <property type="molecule type" value="Transcribed_RNA"/>
</dbReference>
<accession>A0A0E9WBQ1</accession>
<dbReference type="AlphaFoldDB" id="A0A0E9WBQ1"/>
<protein>
    <submittedName>
        <fullName evidence="1">Uncharacterized protein</fullName>
    </submittedName>
</protein>
<reference evidence="1" key="2">
    <citation type="journal article" date="2015" name="Fish Shellfish Immunol.">
        <title>Early steps in the European eel (Anguilla anguilla)-Vibrio vulnificus interaction in the gills: Role of the RtxA13 toxin.</title>
        <authorList>
            <person name="Callol A."/>
            <person name="Pajuelo D."/>
            <person name="Ebbesson L."/>
            <person name="Teles M."/>
            <person name="MacKenzie S."/>
            <person name="Amaro C."/>
        </authorList>
    </citation>
    <scope>NUCLEOTIDE SEQUENCE</scope>
</reference>
<name>A0A0E9WBQ1_ANGAN</name>
<organism evidence="1">
    <name type="scientific">Anguilla anguilla</name>
    <name type="common">European freshwater eel</name>
    <name type="synonym">Muraena anguilla</name>
    <dbReference type="NCBI Taxonomy" id="7936"/>
    <lineage>
        <taxon>Eukaryota</taxon>
        <taxon>Metazoa</taxon>
        <taxon>Chordata</taxon>
        <taxon>Craniata</taxon>
        <taxon>Vertebrata</taxon>
        <taxon>Euteleostomi</taxon>
        <taxon>Actinopterygii</taxon>
        <taxon>Neopterygii</taxon>
        <taxon>Teleostei</taxon>
        <taxon>Anguilliformes</taxon>
        <taxon>Anguillidae</taxon>
        <taxon>Anguilla</taxon>
    </lineage>
</organism>
<sequence>MVCRLDFGLESANPLPQINISGFVVLQHSPISESGHNLN</sequence>
<evidence type="ECO:0000313" key="1">
    <source>
        <dbReference type="EMBL" id="JAH87762.1"/>
    </source>
</evidence>
<proteinExistence type="predicted"/>